<sequence length="136" mass="14526">MPRNATTMCLLLHPLVLPSSSTTTTSTTTTTTTTTSGSNKERVTGQQTGREDQAVGGGREVRNTISLATHTHTHIGYRLKAISSRLPQGWGLVSFSHRLHLTQNSLASWHGPSSDRGCCCCSGALLICSARCICLL</sequence>
<organism evidence="3">
    <name type="scientific">Anopheles darlingi</name>
    <name type="common">Mosquito</name>
    <dbReference type="NCBI Taxonomy" id="43151"/>
    <lineage>
        <taxon>Eukaryota</taxon>
        <taxon>Metazoa</taxon>
        <taxon>Ecdysozoa</taxon>
        <taxon>Arthropoda</taxon>
        <taxon>Hexapoda</taxon>
        <taxon>Insecta</taxon>
        <taxon>Pterygota</taxon>
        <taxon>Neoptera</taxon>
        <taxon>Endopterygota</taxon>
        <taxon>Diptera</taxon>
        <taxon>Nematocera</taxon>
        <taxon>Culicoidea</taxon>
        <taxon>Culicidae</taxon>
        <taxon>Anophelinae</taxon>
        <taxon>Anopheles</taxon>
    </lineage>
</organism>
<feature type="chain" id="PRO_5014844105" evidence="2">
    <location>
        <begin position="23"/>
        <end position="136"/>
    </location>
</feature>
<evidence type="ECO:0000313" key="3">
    <source>
        <dbReference type="EMBL" id="MBW76257.1"/>
    </source>
</evidence>
<dbReference type="EMBL" id="GGFL01012079">
    <property type="protein sequence ID" value="MBW76257.1"/>
    <property type="molecule type" value="Transcribed_RNA"/>
</dbReference>
<dbReference type="AlphaFoldDB" id="A0A2M4DFA6"/>
<feature type="region of interest" description="Disordered" evidence="1">
    <location>
        <begin position="20"/>
        <end position="56"/>
    </location>
</feature>
<feature type="compositionally biased region" description="Basic and acidic residues" evidence="1">
    <location>
        <begin position="39"/>
        <end position="53"/>
    </location>
</feature>
<protein>
    <submittedName>
        <fullName evidence="3">Putative secreted protein</fullName>
    </submittedName>
</protein>
<proteinExistence type="predicted"/>
<evidence type="ECO:0000256" key="1">
    <source>
        <dbReference type="SAM" id="MobiDB-lite"/>
    </source>
</evidence>
<keyword evidence="2" id="KW-0732">Signal</keyword>
<feature type="signal peptide" evidence="2">
    <location>
        <begin position="1"/>
        <end position="22"/>
    </location>
</feature>
<accession>A0A2M4DFA6</accession>
<evidence type="ECO:0000256" key="2">
    <source>
        <dbReference type="SAM" id="SignalP"/>
    </source>
</evidence>
<reference evidence="3" key="1">
    <citation type="submission" date="2018-01" db="EMBL/GenBank/DDBJ databases">
        <title>An insight into the sialome of Amazonian anophelines.</title>
        <authorList>
            <person name="Ribeiro J.M."/>
            <person name="Scarpassa V."/>
            <person name="Calvo E."/>
        </authorList>
    </citation>
    <scope>NUCLEOTIDE SEQUENCE</scope>
</reference>
<feature type="compositionally biased region" description="Low complexity" evidence="1">
    <location>
        <begin position="20"/>
        <end position="36"/>
    </location>
</feature>
<name>A0A2M4DFA6_ANODA</name>